<comment type="catalytic activity">
    <reaction evidence="13">
        <text>3-sulfino-L-alanine(out) + L-aspartate(in) = 3-sulfino-L-alanine(in) + L-aspartate(out)</text>
        <dbReference type="Rhea" id="RHEA:70975"/>
        <dbReference type="ChEBI" id="CHEBI:29991"/>
        <dbReference type="ChEBI" id="CHEBI:61085"/>
    </reaction>
</comment>
<evidence type="ECO:0000256" key="15">
    <source>
        <dbReference type="ARBA" id="ARBA00047487"/>
    </source>
</evidence>
<evidence type="ECO:0000256" key="2">
    <source>
        <dbReference type="ARBA" id="ARBA00006375"/>
    </source>
</evidence>
<dbReference type="GO" id="GO:0043490">
    <property type="term" value="P:malate-aspartate shuttle"/>
    <property type="evidence" value="ECO:0007669"/>
    <property type="project" value="TreeGrafter"/>
</dbReference>
<dbReference type="Proteomes" id="UP000694427">
    <property type="component" value="Unplaced"/>
</dbReference>
<dbReference type="GO" id="GO:0005313">
    <property type="term" value="F:L-glutamate transmembrane transporter activity"/>
    <property type="evidence" value="ECO:0007669"/>
    <property type="project" value="TreeGrafter"/>
</dbReference>
<dbReference type="PRINTS" id="PR00926">
    <property type="entry name" value="MITOCARRIER"/>
</dbReference>
<dbReference type="PANTHER" id="PTHR45678:SF12">
    <property type="entry name" value="ELECTROGENIC ASPARTATE_GLUTAMATE ANTIPORTER SLC25A13, MITOCHONDRIAL"/>
    <property type="match status" value="1"/>
</dbReference>
<dbReference type="PANTHER" id="PTHR45678">
    <property type="entry name" value="MITOCHONDRIAL 2-OXODICARBOXYLATE CARRIER 1-RELATED"/>
    <property type="match status" value="1"/>
</dbReference>
<evidence type="ECO:0000256" key="4">
    <source>
        <dbReference type="ARBA" id="ARBA00022692"/>
    </source>
</evidence>
<accession>A0A8C1NXZ6</accession>
<evidence type="ECO:0000313" key="20">
    <source>
        <dbReference type="Proteomes" id="UP000694427"/>
    </source>
</evidence>
<keyword evidence="5" id="KW-0479">Metal-binding</keyword>
<dbReference type="GO" id="GO:0005743">
    <property type="term" value="C:mitochondrial inner membrane"/>
    <property type="evidence" value="ECO:0007669"/>
    <property type="project" value="UniProtKB-SubCell"/>
</dbReference>
<dbReference type="InterPro" id="IPR018108">
    <property type="entry name" value="MCP_transmembrane"/>
</dbReference>
<evidence type="ECO:0000256" key="14">
    <source>
        <dbReference type="ARBA" id="ARBA00038674"/>
    </source>
</evidence>
<dbReference type="GO" id="GO:0015183">
    <property type="term" value="F:L-aspartate transmembrane transporter activity"/>
    <property type="evidence" value="ECO:0007669"/>
    <property type="project" value="TreeGrafter"/>
</dbReference>
<evidence type="ECO:0000256" key="10">
    <source>
        <dbReference type="ARBA" id="ARBA00022990"/>
    </source>
</evidence>
<dbReference type="Gene3D" id="1.50.40.10">
    <property type="entry name" value="Mitochondrial carrier domain"/>
    <property type="match status" value="1"/>
</dbReference>
<keyword evidence="20" id="KW-1185">Reference proteome</keyword>
<keyword evidence="8" id="KW-0106">Calcium</keyword>
<evidence type="ECO:0000256" key="3">
    <source>
        <dbReference type="ARBA" id="ARBA00022448"/>
    </source>
</evidence>
<evidence type="ECO:0000256" key="8">
    <source>
        <dbReference type="ARBA" id="ARBA00022837"/>
    </source>
</evidence>
<dbReference type="Ensembl" id="ENSCCRT00010106936.1">
    <property type="protein sequence ID" value="ENSCCRP00010096427.1"/>
    <property type="gene ID" value="ENSCCRG00010039521.1"/>
</dbReference>
<keyword evidence="7" id="KW-0999">Mitochondrion inner membrane</keyword>
<feature type="domain" description="EF-hand" evidence="18">
    <location>
        <begin position="53"/>
        <end position="88"/>
    </location>
</feature>
<keyword evidence="10" id="KW-0007">Acetylation</keyword>
<evidence type="ECO:0000256" key="7">
    <source>
        <dbReference type="ARBA" id="ARBA00022792"/>
    </source>
</evidence>
<comment type="subcellular location">
    <subcellularLocation>
        <location evidence="1">Mitochondrion inner membrane</location>
        <topology evidence="1">Multi-pass membrane protein</topology>
    </subcellularLocation>
</comment>
<evidence type="ECO:0000259" key="18">
    <source>
        <dbReference type="PROSITE" id="PS50222"/>
    </source>
</evidence>
<dbReference type="SUPFAM" id="SSF47473">
    <property type="entry name" value="EF-hand"/>
    <property type="match status" value="2"/>
</dbReference>
<evidence type="ECO:0000256" key="16">
    <source>
        <dbReference type="ARBA" id="ARBA00048652"/>
    </source>
</evidence>
<dbReference type="FunFam" id="1.50.40.10:FF:000004">
    <property type="entry name" value="Calcium-binding mitochondrial carrier protein Aralar1"/>
    <property type="match status" value="1"/>
</dbReference>
<dbReference type="InterPro" id="IPR011992">
    <property type="entry name" value="EF-hand-dom_pair"/>
</dbReference>
<comment type="catalytic activity">
    <reaction evidence="15">
        <text>L-aspartate(in) + L-glutamate(out) + H(+)(out) = L-aspartate(out) + L-glutamate(in) + H(+)(in)</text>
        <dbReference type="Rhea" id="RHEA:70783"/>
        <dbReference type="ChEBI" id="CHEBI:15378"/>
        <dbReference type="ChEBI" id="CHEBI:29985"/>
        <dbReference type="ChEBI" id="CHEBI:29991"/>
    </reaction>
</comment>
<keyword evidence="12 17" id="KW-0472">Membrane</keyword>
<reference evidence="19" key="2">
    <citation type="submission" date="2025-09" db="UniProtKB">
        <authorList>
            <consortium name="Ensembl"/>
        </authorList>
    </citation>
    <scope>IDENTIFICATION</scope>
</reference>
<proteinExistence type="inferred from homology"/>
<dbReference type="InterPro" id="IPR051028">
    <property type="entry name" value="Mito_Solute_Carrier"/>
</dbReference>
<evidence type="ECO:0000256" key="12">
    <source>
        <dbReference type="ARBA" id="ARBA00023136"/>
    </source>
</evidence>
<comment type="similarity">
    <text evidence="2">Belongs to the mitochondrial carrier (TC 2.A.29) family.</text>
</comment>
<dbReference type="FunFam" id="1.10.238.10:FF:000064">
    <property type="entry name" value="calcium-binding mitochondrial carrier protein Aralar1 isoform X1"/>
    <property type="match status" value="1"/>
</dbReference>
<feature type="repeat" description="Solcar" evidence="17">
    <location>
        <begin position="292"/>
        <end position="384"/>
    </location>
</feature>
<evidence type="ECO:0000256" key="5">
    <source>
        <dbReference type="ARBA" id="ARBA00022723"/>
    </source>
</evidence>
<feature type="repeat" description="Solcar" evidence="17">
    <location>
        <begin position="484"/>
        <end position="572"/>
    </location>
</feature>
<dbReference type="PROSITE" id="PS50222">
    <property type="entry name" value="EF_HAND_2"/>
    <property type="match status" value="2"/>
</dbReference>
<dbReference type="GO" id="GO:0005509">
    <property type="term" value="F:calcium ion binding"/>
    <property type="evidence" value="ECO:0007669"/>
    <property type="project" value="InterPro"/>
</dbReference>
<evidence type="ECO:0000256" key="6">
    <source>
        <dbReference type="ARBA" id="ARBA00022737"/>
    </source>
</evidence>
<dbReference type="InterPro" id="IPR002067">
    <property type="entry name" value="MCP"/>
</dbReference>
<feature type="repeat" description="Solcar" evidence="17">
    <location>
        <begin position="392"/>
        <end position="476"/>
    </location>
</feature>
<comment type="catalytic activity">
    <reaction evidence="16">
        <text>3-sulfino-L-alanine(out) + L-glutamate(in) + H(+)(in) = 3-sulfino-L-alanine(in) + L-glutamate(out) + H(+)(out)</text>
        <dbReference type="Rhea" id="RHEA:70967"/>
        <dbReference type="ChEBI" id="CHEBI:15378"/>
        <dbReference type="ChEBI" id="CHEBI:29985"/>
        <dbReference type="ChEBI" id="CHEBI:61085"/>
    </reaction>
</comment>
<keyword evidence="11" id="KW-0496">Mitochondrion</keyword>
<evidence type="ECO:0000256" key="11">
    <source>
        <dbReference type="ARBA" id="ARBA00023128"/>
    </source>
</evidence>
<dbReference type="InterPro" id="IPR002048">
    <property type="entry name" value="EF_hand_dom"/>
</dbReference>
<dbReference type="Gene3D" id="1.10.238.10">
    <property type="entry name" value="EF-hand"/>
    <property type="match status" value="2"/>
</dbReference>
<evidence type="ECO:0000256" key="9">
    <source>
        <dbReference type="ARBA" id="ARBA00022989"/>
    </source>
</evidence>
<evidence type="ECO:0000256" key="13">
    <source>
        <dbReference type="ARBA" id="ARBA00037019"/>
    </source>
</evidence>
<keyword evidence="4 17" id="KW-0812">Transmembrane</keyword>
<protein>
    <submittedName>
        <fullName evidence="19">Solute carrier family 25 member 13</fullName>
    </submittedName>
</protein>
<reference evidence="19" key="1">
    <citation type="submission" date="2025-08" db="UniProtKB">
        <authorList>
            <consortium name="Ensembl"/>
        </authorList>
    </citation>
    <scope>IDENTIFICATION</scope>
</reference>
<dbReference type="SUPFAM" id="SSF103506">
    <property type="entry name" value="Mitochondrial carrier"/>
    <property type="match status" value="1"/>
</dbReference>
<dbReference type="InterPro" id="IPR023395">
    <property type="entry name" value="MCP_dom_sf"/>
</dbReference>
<dbReference type="PROSITE" id="PS50920">
    <property type="entry name" value="SOLCAR"/>
    <property type="match status" value="3"/>
</dbReference>
<evidence type="ECO:0000256" key="1">
    <source>
        <dbReference type="ARBA" id="ARBA00004448"/>
    </source>
</evidence>
<evidence type="ECO:0000256" key="17">
    <source>
        <dbReference type="PROSITE-ProRule" id="PRU00282"/>
    </source>
</evidence>
<comment type="subunit">
    <text evidence="14">Homodimer (via N-terminus).</text>
</comment>
<dbReference type="AlphaFoldDB" id="A0A8C1NXZ6"/>
<evidence type="ECO:0000313" key="19">
    <source>
        <dbReference type="Ensembl" id="ENSCCRP00010096427.1"/>
    </source>
</evidence>
<feature type="domain" description="EF-hand" evidence="18">
    <location>
        <begin position="124"/>
        <end position="159"/>
    </location>
</feature>
<keyword evidence="3" id="KW-0813">Transport</keyword>
<keyword evidence="6" id="KW-0677">Repeat</keyword>
<dbReference type="Pfam" id="PF00153">
    <property type="entry name" value="Mito_carr"/>
    <property type="match status" value="3"/>
</dbReference>
<organism evidence="19 20">
    <name type="scientific">Cyprinus carpio</name>
    <name type="common">Common carp</name>
    <dbReference type="NCBI Taxonomy" id="7962"/>
    <lineage>
        <taxon>Eukaryota</taxon>
        <taxon>Metazoa</taxon>
        <taxon>Chordata</taxon>
        <taxon>Craniata</taxon>
        <taxon>Vertebrata</taxon>
        <taxon>Euteleostomi</taxon>
        <taxon>Actinopterygii</taxon>
        <taxon>Neopterygii</taxon>
        <taxon>Teleostei</taxon>
        <taxon>Ostariophysi</taxon>
        <taxon>Cypriniformes</taxon>
        <taxon>Cyprinidae</taxon>
        <taxon>Cyprininae</taxon>
        <taxon>Cyprinus</taxon>
    </lineage>
</organism>
<name>A0A8C1NXZ6_CYPCA</name>
<sequence length="626" mass="68956">MSPEDFVSRFLHALTDIKLSKEATVLLAGVVDQTKDGLISFQEFLAFESVLCAPDALFMVAFQLFDKAGNGIATFEDVKQVFSQTTIHQHIPFNWNSEFVQLHFGAERKKHLNYGEFTQFLLEMQLEHARQAFMQRDKARTGTITALDFRDIMVTIRPHMLTPFVEECLVAAAGGSTSHQVSFSYFNGFNSLLNNMELIRKIYTTLAGNRKDVEVTKEEFIIAAQRFGQVTPMEVDILFQLADLSEPRGRVGLFDIEMIAPLEEGALPYNLAEIQRQHSGGDASRPVLLQAAESAYRFTLGSVAGAVGATAVYPIDLVKTRMQNQRSSGSFVDELMYKNSIDCFKKVVRYEGSFGLYRGLVPQLLGVAPEKAIKLTVNDFVRGKTMKKDGSIPIPAEILAGGCAGGSQVIFTNPLEIVKIRLQVAGEITTGPRVSALSVIRDLGFFGLYKGAKACFLRDIPFSAIYFPCYAHTKAALTDEDGRVGPGRLLLAGVLAGMPAASLVTPADVIKTRLQVAARAGQTTYNGLIDCFWKILREEGPRAFWKGAEGISRRLTYELLQRWFYIDFGGQKPAGAEPTPKSRISLPAPNPDHIGGFRLAVATFAGIESKFGLHLPRFRAPAAQNV</sequence>
<keyword evidence="9" id="KW-1133">Transmembrane helix</keyword>